<dbReference type="RefSeq" id="WP_091787897.1">
    <property type="nucleotide sequence ID" value="NZ_LT629711.1"/>
</dbReference>
<name>A0A1H0UG44_9MICO</name>
<dbReference type="PANTHER" id="PTHR43190:SF3">
    <property type="entry name" value="N-ACETYL-D-GLUCOSAMINE KINASE"/>
    <property type="match status" value="1"/>
</dbReference>
<keyword evidence="3" id="KW-1185">Reference proteome</keyword>
<dbReference type="SUPFAM" id="SSF53067">
    <property type="entry name" value="Actin-like ATPase domain"/>
    <property type="match status" value="1"/>
</dbReference>
<evidence type="ECO:0000313" key="2">
    <source>
        <dbReference type="EMBL" id="SDP65103.1"/>
    </source>
</evidence>
<sequence>MTGGPVVGVDIGGSGLRLQAWYAAGAGPVRTAPGVRIGSTGIDVAAAVADARALLDEERATGGREGPPATVVWSMRGLLFLADRTEVLRLVREGLRADVTVVVSDAVANLVGATGGLHPAAVVAAGTGAVAFGTDFATTWRRVDGWGHVLGDVGSGAWLGLEGLRVALRAADGLSGGSEALLGAGVDRFGPTESWPRQLMATLDAPERLASFAPVVTAAAPTDPVAAGLCQRAGQGLGEALLAAATGLGSPHLVATGGVLVDGPVWSALVATLAAQGAQLAPARGGALDGALLLGRRLGEEGQLPEHPAYLVVG</sequence>
<organism evidence="2 3">
    <name type="scientific">Pedococcus dokdonensis</name>
    <dbReference type="NCBI Taxonomy" id="443156"/>
    <lineage>
        <taxon>Bacteria</taxon>
        <taxon>Bacillati</taxon>
        <taxon>Actinomycetota</taxon>
        <taxon>Actinomycetes</taxon>
        <taxon>Micrococcales</taxon>
        <taxon>Intrasporangiaceae</taxon>
        <taxon>Pedococcus</taxon>
    </lineage>
</organism>
<dbReference type="AlphaFoldDB" id="A0A1H0UG44"/>
<dbReference type="Proteomes" id="UP000199077">
    <property type="component" value="Chromosome I"/>
</dbReference>
<evidence type="ECO:0000313" key="3">
    <source>
        <dbReference type="Proteomes" id="UP000199077"/>
    </source>
</evidence>
<dbReference type="STRING" id="443156.SAMN04489867_3301"/>
<dbReference type="Gene3D" id="3.30.420.40">
    <property type="match status" value="2"/>
</dbReference>
<feature type="domain" description="ATPase BadF/BadG/BcrA/BcrD type" evidence="1">
    <location>
        <begin position="97"/>
        <end position="274"/>
    </location>
</feature>
<evidence type="ECO:0000259" key="1">
    <source>
        <dbReference type="Pfam" id="PF01869"/>
    </source>
</evidence>
<dbReference type="InterPro" id="IPR052519">
    <property type="entry name" value="Euk-type_GlcNAc_Kinase"/>
</dbReference>
<dbReference type="OrthoDB" id="8701357at2"/>
<accession>A0A1H0UG44</accession>
<dbReference type="InterPro" id="IPR043129">
    <property type="entry name" value="ATPase_NBD"/>
</dbReference>
<gene>
    <name evidence="2" type="ORF">SAMN04489867_3301</name>
</gene>
<protein>
    <submittedName>
        <fullName evidence="2">BadF-type ATPase</fullName>
    </submittedName>
</protein>
<dbReference type="Pfam" id="PF01869">
    <property type="entry name" value="BcrAD_BadFG"/>
    <property type="match status" value="1"/>
</dbReference>
<reference evidence="3" key="1">
    <citation type="submission" date="2016-10" db="EMBL/GenBank/DDBJ databases">
        <authorList>
            <person name="Varghese N."/>
            <person name="Submissions S."/>
        </authorList>
    </citation>
    <scope>NUCLEOTIDE SEQUENCE [LARGE SCALE GENOMIC DNA]</scope>
    <source>
        <strain evidence="3">DSM 22329</strain>
    </source>
</reference>
<dbReference type="PANTHER" id="PTHR43190">
    <property type="entry name" value="N-ACETYL-D-GLUCOSAMINE KINASE"/>
    <property type="match status" value="1"/>
</dbReference>
<dbReference type="EMBL" id="LT629711">
    <property type="protein sequence ID" value="SDP65103.1"/>
    <property type="molecule type" value="Genomic_DNA"/>
</dbReference>
<dbReference type="InterPro" id="IPR002731">
    <property type="entry name" value="ATPase_BadF"/>
</dbReference>
<proteinExistence type="predicted"/>